<dbReference type="InterPro" id="IPR004090">
    <property type="entry name" value="Chemotax_Me-accpt_rcpt"/>
</dbReference>
<dbReference type="SMART" id="SM00304">
    <property type="entry name" value="HAMP"/>
    <property type="match status" value="1"/>
</dbReference>
<feature type="coiled-coil region" evidence="6">
    <location>
        <begin position="261"/>
        <end position="288"/>
    </location>
</feature>
<dbReference type="GO" id="GO:0005886">
    <property type="term" value="C:plasma membrane"/>
    <property type="evidence" value="ECO:0007669"/>
    <property type="project" value="UniProtKB-SubCell"/>
</dbReference>
<keyword evidence="6" id="KW-0175">Coiled coil</keyword>
<dbReference type="GO" id="GO:0004888">
    <property type="term" value="F:transmembrane signaling receptor activity"/>
    <property type="evidence" value="ECO:0007669"/>
    <property type="project" value="InterPro"/>
</dbReference>
<evidence type="ECO:0000256" key="4">
    <source>
        <dbReference type="ARBA" id="ARBA00029447"/>
    </source>
</evidence>
<feature type="domain" description="HAMP" evidence="9">
    <location>
        <begin position="213"/>
        <end position="266"/>
    </location>
</feature>
<evidence type="ECO:0000259" key="8">
    <source>
        <dbReference type="PROSITE" id="PS50192"/>
    </source>
</evidence>
<protein>
    <submittedName>
        <fullName evidence="10">Methyl-accepting chemotaxis protein</fullName>
    </submittedName>
</protein>
<evidence type="ECO:0000313" key="10">
    <source>
        <dbReference type="EMBL" id="MBB6254294.1"/>
    </source>
</evidence>
<evidence type="ECO:0000256" key="2">
    <source>
        <dbReference type="ARBA" id="ARBA00022519"/>
    </source>
</evidence>
<dbReference type="AlphaFoldDB" id="A0A7X0EH62"/>
<name>A0A7X0EH62_9PROT</name>
<comment type="similarity">
    <text evidence="4">Belongs to the methyl-accepting chemotaxis (MCP) protein family.</text>
</comment>
<accession>A0A7X0EH62</accession>
<proteinExistence type="inferred from homology"/>
<dbReference type="InterPro" id="IPR004089">
    <property type="entry name" value="MCPsignal_dom"/>
</dbReference>
<evidence type="ECO:0000256" key="6">
    <source>
        <dbReference type="SAM" id="Coils"/>
    </source>
</evidence>
<dbReference type="PANTHER" id="PTHR32089">
    <property type="entry name" value="METHYL-ACCEPTING CHEMOTAXIS PROTEIN MCPB"/>
    <property type="match status" value="1"/>
</dbReference>
<dbReference type="EMBL" id="JACIIZ010000016">
    <property type="protein sequence ID" value="MBB6254294.1"/>
    <property type="molecule type" value="Genomic_DNA"/>
</dbReference>
<comment type="caution">
    <text evidence="10">The sequence shown here is derived from an EMBL/GenBank/DDBJ whole genome shotgun (WGS) entry which is preliminary data.</text>
</comment>
<evidence type="ECO:0000256" key="1">
    <source>
        <dbReference type="ARBA" id="ARBA00004429"/>
    </source>
</evidence>
<dbReference type="Gene3D" id="6.10.340.10">
    <property type="match status" value="1"/>
</dbReference>
<dbReference type="InterPro" id="IPR007891">
    <property type="entry name" value="CHASE3"/>
</dbReference>
<dbReference type="RefSeq" id="WP_184806516.1">
    <property type="nucleotide sequence ID" value="NZ_JACIIZ010000016.1"/>
</dbReference>
<reference evidence="10 11" key="1">
    <citation type="submission" date="2020-08" db="EMBL/GenBank/DDBJ databases">
        <title>Genomic Encyclopedia of Type Strains, Phase IV (KMG-IV): sequencing the most valuable type-strain genomes for metagenomic binning, comparative biology and taxonomic classification.</title>
        <authorList>
            <person name="Goeker M."/>
        </authorList>
    </citation>
    <scope>NUCLEOTIDE SEQUENCE [LARGE SCALE GENOMIC DNA]</scope>
    <source>
        <strain evidence="10 11">DSM 22198</strain>
    </source>
</reference>
<dbReference type="GO" id="GO:0006935">
    <property type="term" value="P:chemotaxis"/>
    <property type="evidence" value="ECO:0007669"/>
    <property type="project" value="InterPro"/>
</dbReference>
<dbReference type="Proteomes" id="UP000539175">
    <property type="component" value="Unassembled WGS sequence"/>
</dbReference>
<feature type="domain" description="T-SNARE coiled-coil homology" evidence="8">
    <location>
        <begin position="459"/>
        <end position="521"/>
    </location>
</feature>
<dbReference type="InterPro" id="IPR003660">
    <property type="entry name" value="HAMP_dom"/>
</dbReference>
<keyword evidence="2" id="KW-0997">Cell inner membrane</keyword>
<evidence type="ECO:0000259" key="9">
    <source>
        <dbReference type="PROSITE" id="PS50885"/>
    </source>
</evidence>
<dbReference type="CDD" id="cd06225">
    <property type="entry name" value="HAMP"/>
    <property type="match status" value="1"/>
</dbReference>
<gene>
    <name evidence="10" type="ORF">FHS74_004880</name>
</gene>
<dbReference type="PRINTS" id="PR00260">
    <property type="entry name" value="CHEMTRNSDUCR"/>
</dbReference>
<feature type="domain" description="Methyl-accepting transducer" evidence="7">
    <location>
        <begin position="300"/>
        <end position="543"/>
    </location>
</feature>
<organism evidence="10 11">
    <name type="scientific">Nitrospirillum iridis</name>
    <dbReference type="NCBI Taxonomy" id="765888"/>
    <lineage>
        <taxon>Bacteria</taxon>
        <taxon>Pseudomonadati</taxon>
        <taxon>Pseudomonadota</taxon>
        <taxon>Alphaproteobacteria</taxon>
        <taxon>Rhodospirillales</taxon>
        <taxon>Azospirillaceae</taxon>
        <taxon>Nitrospirillum</taxon>
    </lineage>
</organism>
<dbReference type="PANTHER" id="PTHR32089:SF112">
    <property type="entry name" value="LYSOZYME-LIKE PROTEIN-RELATED"/>
    <property type="match status" value="1"/>
</dbReference>
<dbReference type="InterPro" id="IPR000727">
    <property type="entry name" value="T_SNARE_dom"/>
</dbReference>
<evidence type="ECO:0000256" key="5">
    <source>
        <dbReference type="PROSITE-ProRule" id="PRU00284"/>
    </source>
</evidence>
<keyword evidence="11" id="KW-1185">Reference proteome</keyword>
<dbReference type="PROSITE" id="PS50885">
    <property type="entry name" value="HAMP"/>
    <property type="match status" value="1"/>
</dbReference>
<dbReference type="SMART" id="SM00283">
    <property type="entry name" value="MA"/>
    <property type="match status" value="1"/>
</dbReference>
<dbReference type="SUPFAM" id="SSF58104">
    <property type="entry name" value="Methyl-accepting chemotaxis protein (MCP) signaling domain"/>
    <property type="match status" value="1"/>
</dbReference>
<sequence>MLNFLSSMRVGRKLAAAFTIIVAVTLIASVINYRALSTIRQTTGWTEHTYKVLGGLSTAMAAMVDGETGVRGYLVSADTQFLEPYHKGQATFDAAFSEVKSLTADNPAQQARLDDIRRFEQTWRRDVAEKEIGLMAKPETMEQARKLESGGAGKASMDAIRAKVAEMDKVERDLLVQRAVLQTDALDTATAVALVSSGLSVLFAVIMAWSLTRVVATPIVHMTKAMQRLAEGDTLVEIPARDRQDEVGAMAQAVAVFKDNMIEADRLRSEQEALKQRAEKERRQAMLDLAGAFESRVGGIVNGVTAQATELLATSQTLSSSSDNVARQAGTVAAASMQATQNVQTVAAATEELSASIQEITAQVSRSTGMIANAVTQADRTNGEVQGLMQSAQRIGEVVTLINDIASRTNLLALNATIEAARAGDAGKGFAIVASEVKSLANQTAQATEEIRAQITGMQAATEASAKSIQGITEIINQVSQASTTIASAVEEQAATTNEITRNVQQAAQGTNDVSHTISRVSDAAQETGSAASEVHTAANDLSKNGELLKQQVDTFLREIRTA</sequence>
<dbReference type="Gene3D" id="1.10.287.950">
    <property type="entry name" value="Methyl-accepting chemotaxis protein"/>
    <property type="match status" value="1"/>
</dbReference>
<dbReference type="CDD" id="cd19410">
    <property type="entry name" value="HK9-like_sensor"/>
    <property type="match status" value="1"/>
</dbReference>
<dbReference type="Pfam" id="PF00672">
    <property type="entry name" value="HAMP"/>
    <property type="match status" value="1"/>
</dbReference>
<keyword evidence="2" id="KW-1003">Cell membrane</keyword>
<evidence type="ECO:0000256" key="3">
    <source>
        <dbReference type="ARBA" id="ARBA00023224"/>
    </source>
</evidence>
<comment type="subcellular location">
    <subcellularLocation>
        <location evidence="1">Cell inner membrane</location>
        <topology evidence="1">Multi-pass membrane protein</topology>
    </subcellularLocation>
</comment>
<dbReference type="PROSITE" id="PS50192">
    <property type="entry name" value="T_SNARE"/>
    <property type="match status" value="1"/>
</dbReference>
<dbReference type="PROSITE" id="PS50111">
    <property type="entry name" value="CHEMOTAXIS_TRANSDUC_2"/>
    <property type="match status" value="1"/>
</dbReference>
<dbReference type="GO" id="GO:0007165">
    <property type="term" value="P:signal transduction"/>
    <property type="evidence" value="ECO:0007669"/>
    <property type="project" value="UniProtKB-KW"/>
</dbReference>
<dbReference type="Pfam" id="PF05227">
    <property type="entry name" value="CHASE3"/>
    <property type="match status" value="1"/>
</dbReference>
<keyword evidence="2" id="KW-0472">Membrane</keyword>
<dbReference type="Pfam" id="PF00015">
    <property type="entry name" value="MCPsignal"/>
    <property type="match status" value="1"/>
</dbReference>
<keyword evidence="3 5" id="KW-0807">Transducer</keyword>
<evidence type="ECO:0000259" key="7">
    <source>
        <dbReference type="PROSITE" id="PS50111"/>
    </source>
</evidence>
<evidence type="ECO:0000313" key="11">
    <source>
        <dbReference type="Proteomes" id="UP000539175"/>
    </source>
</evidence>